<dbReference type="PRINTS" id="PR00038">
    <property type="entry name" value="HTHLUXR"/>
</dbReference>
<dbReference type="SMART" id="SM00421">
    <property type="entry name" value="HTH_LUXR"/>
    <property type="match status" value="1"/>
</dbReference>
<keyword evidence="6" id="KW-1185">Reference proteome</keyword>
<dbReference type="InterPro" id="IPR000792">
    <property type="entry name" value="Tscrpt_reg_LuxR_C"/>
</dbReference>
<keyword evidence="3" id="KW-0804">Transcription</keyword>
<dbReference type="Gene3D" id="1.10.10.10">
    <property type="entry name" value="Winged helix-like DNA-binding domain superfamily/Winged helix DNA-binding domain"/>
    <property type="match status" value="1"/>
</dbReference>
<evidence type="ECO:0000256" key="1">
    <source>
        <dbReference type="ARBA" id="ARBA00023015"/>
    </source>
</evidence>
<dbReference type="PROSITE" id="PS50043">
    <property type="entry name" value="HTH_LUXR_2"/>
    <property type="match status" value="1"/>
</dbReference>
<dbReference type="InterPro" id="IPR005143">
    <property type="entry name" value="TF_LuxR_autoind-bd_dom"/>
</dbReference>
<dbReference type="InterPro" id="IPR036388">
    <property type="entry name" value="WH-like_DNA-bd_sf"/>
</dbReference>
<dbReference type="Gene3D" id="3.30.450.80">
    <property type="entry name" value="Transcription factor LuxR-like, autoinducer-binding domain"/>
    <property type="match status" value="1"/>
</dbReference>
<gene>
    <name evidence="5" type="ORF">OEZ71_00480</name>
</gene>
<reference evidence="5 6" key="1">
    <citation type="submission" date="2022-10" db="EMBL/GenBank/DDBJ databases">
        <title>Defluviimonas sp. nov., isolated from ocean surface sediments.</title>
        <authorList>
            <person name="He W."/>
            <person name="Wang L."/>
            <person name="Zhang D.-F."/>
        </authorList>
    </citation>
    <scope>NUCLEOTIDE SEQUENCE [LARGE SCALE GENOMIC DNA]</scope>
    <source>
        <strain evidence="5 6">WL0050</strain>
    </source>
</reference>
<evidence type="ECO:0000259" key="4">
    <source>
        <dbReference type="PROSITE" id="PS50043"/>
    </source>
</evidence>
<evidence type="ECO:0000256" key="3">
    <source>
        <dbReference type="ARBA" id="ARBA00023163"/>
    </source>
</evidence>
<dbReference type="RefSeq" id="WP_263737969.1">
    <property type="nucleotide sequence ID" value="NZ_JAOWKZ010000001.1"/>
</dbReference>
<evidence type="ECO:0000256" key="2">
    <source>
        <dbReference type="ARBA" id="ARBA00023125"/>
    </source>
</evidence>
<evidence type="ECO:0000313" key="5">
    <source>
        <dbReference type="EMBL" id="MCV2870764.1"/>
    </source>
</evidence>
<dbReference type="InterPro" id="IPR016032">
    <property type="entry name" value="Sig_transdc_resp-reg_C-effctor"/>
</dbReference>
<name>A0ABT2ZI02_9RHOB</name>
<dbReference type="Pfam" id="PF03472">
    <property type="entry name" value="Autoind_bind"/>
    <property type="match status" value="1"/>
</dbReference>
<dbReference type="Pfam" id="PF08281">
    <property type="entry name" value="Sigma70_r4_2"/>
    <property type="match status" value="1"/>
</dbReference>
<dbReference type="InterPro" id="IPR013249">
    <property type="entry name" value="RNA_pol_sigma70_r4_t2"/>
</dbReference>
<protein>
    <submittedName>
        <fullName evidence="5">LuxR family transcriptional regulator</fullName>
    </submittedName>
</protein>
<dbReference type="PANTHER" id="PTHR44688:SF16">
    <property type="entry name" value="DNA-BINDING TRANSCRIPTIONAL ACTIVATOR DEVR_DOSR"/>
    <property type="match status" value="1"/>
</dbReference>
<dbReference type="Proteomes" id="UP001652564">
    <property type="component" value="Unassembled WGS sequence"/>
</dbReference>
<sequence length="255" mass="29003">MNRHTPLVVHLERVIEATSIEEIWSLHLEKMAEYGFDRLLYGFTRFRTSNSFGNAEDLLVLSNHEQAYLDEFVQSGIYNHAPMVKWAAVNEGACSWRLIEELVNSGAMTPTERKILELNKRYDVRCGYSISFRDVSVRAKGAIGLCGRRDLRQNDIEKVWAEHGREITVINNVTHLRITAMPFASSRRALTPRQREALEWVGDGKTMQDIATIMGLTPATVEKHLRLAREALNVDTTAQAVLKASFQNQIFIFPG</sequence>
<evidence type="ECO:0000313" key="6">
    <source>
        <dbReference type="Proteomes" id="UP001652564"/>
    </source>
</evidence>
<dbReference type="SUPFAM" id="SSF75516">
    <property type="entry name" value="Pheromone-binding domain of LuxR-like quorum-sensing transcription factors"/>
    <property type="match status" value="1"/>
</dbReference>
<keyword evidence="2" id="KW-0238">DNA-binding</keyword>
<dbReference type="EMBL" id="JAOWKZ010000001">
    <property type="protein sequence ID" value="MCV2870764.1"/>
    <property type="molecule type" value="Genomic_DNA"/>
</dbReference>
<dbReference type="InterPro" id="IPR036693">
    <property type="entry name" value="TF_LuxR_autoind-bd_dom_sf"/>
</dbReference>
<keyword evidence="1" id="KW-0805">Transcription regulation</keyword>
<dbReference type="CDD" id="cd06170">
    <property type="entry name" value="LuxR_C_like"/>
    <property type="match status" value="1"/>
</dbReference>
<comment type="caution">
    <text evidence="5">The sequence shown here is derived from an EMBL/GenBank/DDBJ whole genome shotgun (WGS) entry which is preliminary data.</text>
</comment>
<proteinExistence type="predicted"/>
<accession>A0ABT2ZI02</accession>
<dbReference type="SUPFAM" id="SSF46894">
    <property type="entry name" value="C-terminal effector domain of the bipartite response regulators"/>
    <property type="match status" value="1"/>
</dbReference>
<dbReference type="PANTHER" id="PTHR44688">
    <property type="entry name" value="DNA-BINDING TRANSCRIPTIONAL ACTIVATOR DEVR_DOSR"/>
    <property type="match status" value="1"/>
</dbReference>
<feature type="domain" description="HTH luxR-type" evidence="4">
    <location>
        <begin position="183"/>
        <end position="248"/>
    </location>
</feature>
<organism evidence="5 6">
    <name type="scientific">Albidovulum litorale</name>
    <dbReference type="NCBI Taxonomy" id="2984134"/>
    <lineage>
        <taxon>Bacteria</taxon>
        <taxon>Pseudomonadati</taxon>
        <taxon>Pseudomonadota</taxon>
        <taxon>Alphaproteobacteria</taxon>
        <taxon>Rhodobacterales</taxon>
        <taxon>Paracoccaceae</taxon>
        <taxon>Albidovulum</taxon>
    </lineage>
</organism>